<keyword evidence="3" id="KW-1185">Reference proteome</keyword>
<sequence length="230" mass="25643">MADAGGLHKRALTSLADHDGVLDEILARLPVKSLMRFRCVCKSWRALISQSHFVTKHFTYATQGITESTSRLLFSTSPVESIDYEALKDLNDADSHLAIRKLKFPVMFPDSSITTITGSCNGLICVDVDLEGIAIWNPCAGESNVLPKRTDDCTHDDYKVVRGHNYRVRGSEETVVQVFSSKSGSWRTHEGLDYFNLAGRGYLLNGVLHWLETTFTDIIVRQGRGLSHLI</sequence>
<dbReference type="Proteomes" id="UP000238479">
    <property type="component" value="Chromosome 1"/>
</dbReference>
<protein>
    <submittedName>
        <fullName evidence="2">Putative F-box domain-containing protein</fullName>
    </submittedName>
</protein>
<dbReference type="AlphaFoldDB" id="A0A2P6SF69"/>
<dbReference type="Pfam" id="PF00646">
    <property type="entry name" value="F-box"/>
    <property type="match status" value="1"/>
</dbReference>
<dbReference type="Gene3D" id="1.20.1280.50">
    <property type="match status" value="1"/>
</dbReference>
<dbReference type="NCBIfam" id="TIGR01640">
    <property type="entry name" value="F_box_assoc_1"/>
    <property type="match status" value="1"/>
</dbReference>
<dbReference type="InterPro" id="IPR001810">
    <property type="entry name" value="F-box_dom"/>
</dbReference>
<evidence type="ECO:0000259" key="1">
    <source>
        <dbReference type="SMART" id="SM00256"/>
    </source>
</evidence>
<dbReference type="STRING" id="74649.A0A2P6SF69"/>
<evidence type="ECO:0000313" key="3">
    <source>
        <dbReference type="Proteomes" id="UP000238479"/>
    </source>
</evidence>
<proteinExistence type="predicted"/>
<dbReference type="InterPro" id="IPR013187">
    <property type="entry name" value="F-box-assoc_dom_typ3"/>
</dbReference>
<dbReference type="CDD" id="cd22157">
    <property type="entry name" value="F-box_AtFBW1-like"/>
    <property type="match status" value="1"/>
</dbReference>
<feature type="domain" description="F-box" evidence="1">
    <location>
        <begin position="19"/>
        <end position="57"/>
    </location>
</feature>
<accession>A0A2P6SF69</accession>
<dbReference type="PANTHER" id="PTHR31672:SF13">
    <property type="entry name" value="F-BOX PROTEIN CPR30-LIKE"/>
    <property type="match status" value="1"/>
</dbReference>
<dbReference type="PANTHER" id="PTHR31672">
    <property type="entry name" value="BNACNNG10540D PROTEIN"/>
    <property type="match status" value="1"/>
</dbReference>
<dbReference type="OrthoDB" id="1154383at2759"/>
<comment type="caution">
    <text evidence="2">The sequence shown here is derived from an EMBL/GenBank/DDBJ whole genome shotgun (WGS) entry which is preliminary data.</text>
</comment>
<dbReference type="InterPro" id="IPR050796">
    <property type="entry name" value="SCF_F-box_component"/>
</dbReference>
<name>A0A2P6SF69_ROSCH</name>
<evidence type="ECO:0000313" key="2">
    <source>
        <dbReference type="EMBL" id="PRQ57328.1"/>
    </source>
</evidence>
<dbReference type="SMART" id="SM00256">
    <property type="entry name" value="FBOX"/>
    <property type="match status" value="1"/>
</dbReference>
<reference evidence="2 3" key="1">
    <citation type="journal article" date="2018" name="Nat. Genet.">
        <title>The Rosa genome provides new insights in the design of modern roses.</title>
        <authorList>
            <person name="Bendahmane M."/>
        </authorList>
    </citation>
    <scope>NUCLEOTIDE SEQUENCE [LARGE SCALE GENOMIC DNA]</scope>
    <source>
        <strain evidence="3">cv. Old Blush</strain>
    </source>
</reference>
<dbReference type="OMA" id="PCAGESN"/>
<dbReference type="Gramene" id="PRQ57328">
    <property type="protein sequence ID" value="PRQ57328"/>
    <property type="gene ID" value="RchiOBHm_Chr1g0347131"/>
</dbReference>
<dbReference type="Pfam" id="PF08268">
    <property type="entry name" value="FBA_3"/>
    <property type="match status" value="1"/>
</dbReference>
<gene>
    <name evidence="2" type="ORF">RchiOBHm_Chr1g0347131</name>
</gene>
<dbReference type="InterPro" id="IPR017451">
    <property type="entry name" value="F-box-assoc_interact_dom"/>
</dbReference>
<dbReference type="InterPro" id="IPR036047">
    <property type="entry name" value="F-box-like_dom_sf"/>
</dbReference>
<organism evidence="2 3">
    <name type="scientific">Rosa chinensis</name>
    <name type="common">China rose</name>
    <dbReference type="NCBI Taxonomy" id="74649"/>
    <lineage>
        <taxon>Eukaryota</taxon>
        <taxon>Viridiplantae</taxon>
        <taxon>Streptophyta</taxon>
        <taxon>Embryophyta</taxon>
        <taxon>Tracheophyta</taxon>
        <taxon>Spermatophyta</taxon>
        <taxon>Magnoliopsida</taxon>
        <taxon>eudicotyledons</taxon>
        <taxon>Gunneridae</taxon>
        <taxon>Pentapetalae</taxon>
        <taxon>rosids</taxon>
        <taxon>fabids</taxon>
        <taxon>Rosales</taxon>
        <taxon>Rosaceae</taxon>
        <taxon>Rosoideae</taxon>
        <taxon>Rosoideae incertae sedis</taxon>
        <taxon>Rosa</taxon>
    </lineage>
</organism>
<dbReference type="EMBL" id="PDCK01000039">
    <property type="protein sequence ID" value="PRQ57328.1"/>
    <property type="molecule type" value="Genomic_DNA"/>
</dbReference>
<dbReference type="SUPFAM" id="SSF81383">
    <property type="entry name" value="F-box domain"/>
    <property type="match status" value="1"/>
</dbReference>